<evidence type="ECO:0000256" key="3">
    <source>
        <dbReference type="SAM" id="SignalP"/>
    </source>
</evidence>
<dbReference type="PANTHER" id="PTHR31736:SF8">
    <property type="entry name" value="PUTATIVE (AFU_ORTHOLOGUE AFUA_7G06410)-RELATED"/>
    <property type="match status" value="1"/>
</dbReference>
<dbReference type="GO" id="GO:0005576">
    <property type="term" value="C:extracellular region"/>
    <property type="evidence" value="ECO:0007669"/>
    <property type="project" value="UniProtKB-SubCell"/>
</dbReference>
<dbReference type="OrthoDB" id="1738325at2759"/>
<keyword evidence="3" id="KW-0732">Signal</keyword>
<evidence type="ECO:0008006" key="6">
    <source>
        <dbReference type="Google" id="ProtNLM"/>
    </source>
</evidence>
<sequence length="167" mass="18489">MWSTLVILSLLVAPLSPVAAKDHQNSCVIKSGGTNVTDDSPAILKAFRDCGQNGRIVFEPTTYYVNSVMNISCLDNVDINIRGTLLWSTDIPYWLKNSMNVGYQNQPTALIIGGNNVRINGYEKGTFDGNGDYWYQWISEQPNKSNYPGRPHGVTFANLTNSVIRPS</sequence>
<name>A0A9W4N5W1_PENNA</name>
<dbReference type="AlphaFoldDB" id="A0A9W4N5W1"/>
<feature type="chain" id="PRO_5040866625" description="Pectate lyase superfamily protein domain-containing protein" evidence="3">
    <location>
        <begin position="21"/>
        <end position="167"/>
    </location>
</feature>
<evidence type="ECO:0000256" key="2">
    <source>
        <dbReference type="ARBA" id="ARBA00022525"/>
    </source>
</evidence>
<evidence type="ECO:0000313" key="4">
    <source>
        <dbReference type="EMBL" id="CAG8295656.1"/>
    </source>
</evidence>
<dbReference type="InterPro" id="IPR011050">
    <property type="entry name" value="Pectin_lyase_fold/virulence"/>
</dbReference>
<dbReference type="InterPro" id="IPR012334">
    <property type="entry name" value="Pectin_lyas_fold"/>
</dbReference>
<feature type="signal peptide" evidence="3">
    <location>
        <begin position="1"/>
        <end position="20"/>
    </location>
</feature>
<organism evidence="4 5">
    <name type="scientific">Penicillium nalgiovense</name>
    <dbReference type="NCBI Taxonomy" id="60175"/>
    <lineage>
        <taxon>Eukaryota</taxon>
        <taxon>Fungi</taxon>
        <taxon>Dikarya</taxon>
        <taxon>Ascomycota</taxon>
        <taxon>Pezizomycotina</taxon>
        <taxon>Eurotiomycetes</taxon>
        <taxon>Eurotiomycetidae</taxon>
        <taxon>Eurotiales</taxon>
        <taxon>Aspergillaceae</taxon>
        <taxon>Penicillium</taxon>
    </lineage>
</organism>
<dbReference type="Gene3D" id="2.160.20.10">
    <property type="entry name" value="Single-stranded right-handed beta-helix, Pectin lyase-like"/>
    <property type="match status" value="1"/>
</dbReference>
<dbReference type="Proteomes" id="UP001153461">
    <property type="component" value="Unassembled WGS sequence"/>
</dbReference>
<keyword evidence="2" id="KW-0964">Secreted</keyword>
<evidence type="ECO:0000256" key="1">
    <source>
        <dbReference type="ARBA" id="ARBA00004613"/>
    </source>
</evidence>
<evidence type="ECO:0000313" key="5">
    <source>
        <dbReference type="Proteomes" id="UP001153461"/>
    </source>
</evidence>
<comment type="caution">
    <text evidence="4">The sequence shown here is derived from an EMBL/GenBank/DDBJ whole genome shotgun (WGS) entry which is preliminary data.</text>
</comment>
<proteinExistence type="predicted"/>
<reference evidence="4" key="1">
    <citation type="submission" date="2021-07" db="EMBL/GenBank/DDBJ databases">
        <authorList>
            <person name="Branca A.L. A."/>
        </authorList>
    </citation>
    <scope>NUCLEOTIDE SEQUENCE</scope>
</reference>
<dbReference type="EMBL" id="CAJVNV010000625">
    <property type="protein sequence ID" value="CAG8295656.1"/>
    <property type="molecule type" value="Genomic_DNA"/>
</dbReference>
<protein>
    <recommendedName>
        <fullName evidence="6">Pectate lyase superfamily protein domain-containing protein</fullName>
    </recommendedName>
</protein>
<dbReference type="PANTHER" id="PTHR31736">
    <property type="match status" value="1"/>
</dbReference>
<comment type="subcellular location">
    <subcellularLocation>
        <location evidence="1">Secreted</location>
    </subcellularLocation>
</comment>
<accession>A0A9W4N5W1</accession>
<gene>
    <name evidence="4" type="ORF">PNAL_LOCUS9732</name>
</gene>
<dbReference type="SUPFAM" id="SSF51126">
    <property type="entry name" value="Pectin lyase-like"/>
    <property type="match status" value="1"/>
</dbReference>